<feature type="domain" description="FtsX extracellular" evidence="2">
    <location>
        <begin position="51"/>
        <end position="141"/>
    </location>
</feature>
<gene>
    <name evidence="3" type="ORF">BC793_123126</name>
</gene>
<keyword evidence="1" id="KW-1133">Transmembrane helix</keyword>
<keyword evidence="1" id="KW-0472">Membrane</keyword>
<sequence>MIDPQPTDDPSGRRWLQLLAVAAAALVLGSVASTAAMLLAGWRYAPEREFTVAVFMQPDADAGQRAAVQRTLGTLPAVDGVRVESREQAYEKLRQRVSGDPTQMEGIEAATMPESLHLTTVGRDFDCGPLPSIRKMAGVDRIRVVMRPESGRPGAELGC</sequence>
<organism evidence="3 4">
    <name type="scientific">Actinoplanes xinjiangensis</name>
    <dbReference type="NCBI Taxonomy" id="512350"/>
    <lineage>
        <taxon>Bacteria</taxon>
        <taxon>Bacillati</taxon>
        <taxon>Actinomycetota</taxon>
        <taxon>Actinomycetes</taxon>
        <taxon>Micromonosporales</taxon>
        <taxon>Micromonosporaceae</taxon>
        <taxon>Actinoplanes</taxon>
    </lineage>
</organism>
<evidence type="ECO:0000259" key="2">
    <source>
        <dbReference type="Pfam" id="PF18075"/>
    </source>
</evidence>
<dbReference type="Pfam" id="PF18075">
    <property type="entry name" value="FtsX_ECD"/>
    <property type="match status" value="1"/>
</dbReference>
<keyword evidence="1" id="KW-0812">Transmembrane</keyword>
<dbReference type="InterPro" id="IPR006311">
    <property type="entry name" value="TAT_signal"/>
</dbReference>
<dbReference type="Proteomes" id="UP000245697">
    <property type="component" value="Unassembled WGS sequence"/>
</dbReference>
<evidence type="ECO:0000313" key="3">
    <source>
        <dbReference type="EMBL" id="PWK39289.1"/>
    </source>
</evidence>
<reference evidence="3 4" key="1">
    <citation type="submission" date="2018-05" db="EMBL/GenBank/DDBJ databases">
        <title>Genomic Encyclopedia of Archaeal and Bacterial Type Strains, Phase II (KMG-II): from individual species to whole genera.</title>
        <authorList>
            <person name="Goeker M."/>
        </authorList>
    </citation>
    <scope>NUCLEOTIDE SEQUENCE [LARGE SCALE GENOMIC DNA]</scope>
    <source>
        <strain evidence="3 4">DSM 45184</strain>
    </source>
</reference>
<dbReference type="RefSeq" id="WP_109601035.1">
    <property type="nucleotide sequence ID" value="NZ_BONA01000087.1"/>
</dbReference>
<dbReference type="Gene3D" id="3.30.70.3040">
    <property type="match status" value="1"/>
</dbReference>
<proteinExistence type="predicted"/>
<dbReference type="OrthoDB" id="3293150at2"/>
<dbReference type="AlphaFoldDB" id="A0A316F6N3"/>
<keyword evidence="4" id="KW-1185">Reference proteome</keyword>
<dbReference type="InterPro" id="IPR040690">
    <property type="entry name" value="FtsX_ECD"/>
</dbReference>
<accession>A0A316F6N3</accession>
<comment type="caution">
    <text evidence="3">The sequence shown here is derived from an EMBL/GenBank/DDBJ whole genome shotgun (WGS) entry which is preliminary data.</text>
</comment>
<dbReference type="PROSITE" id="PS51318">
    <property type="entry name" value="TAT"/>
    <property type="match status" value="1"/>
</dbReference>
<name>A0A316F6N3_9ACTN</name>
<protein>
    <recommendedName>
        <fullName evidence="2">FtsX extracellular domain-containing protein</fullName>
    </recommendedName>
</protein>
<evidence type="ECO:0000313" key="4">
    <source>
        <dbReference type="Proteomes" id="UP000245697"/>
    </source>
</evidence>
<dbReference type="EMBL" id="QGGR01000023">
    <property type="protein sequence ID" value="PWK39289.1"/>
    <property type="molecule type" value="Genomic_DNA"/>
</dbReference>
<evidence type="ECO:0000256" key="1">
    <source>
        <dbReference type="SAM" id="Phobius"/>
    </source>
</evidence>
<feature type="transmembrane region" description="Helical" evidence="1">
    <location>
        <begin position="15"/>
        <end position="40"/>
    </location>
</feature>